<feature type="compositionally biased region" description="Acidic residues" evidence="5">
    <location>
        <begin position="168"/>
        <end position="187"/>
    </location>
</feature>
<feature type="compositionally biased region" description="Gly residues" evidence="5">
    <location>
        <begin position="191"/>
        <end position="201"/>
    </location>
</feature>
<dbReference type="SMART" id="SM00091">
    <property type="entry name" value="PAS"/>
    <property type="match status" value="1"/>
</dbReference>
<feature type="compositionally biased region" description="Pro residues" evidence="5">
    <location>
        <begin position="361"/>
        <end position="370"/>
    </location>
</feature>
<comment type="subcellular location">
    <subcellularLocation>
        <location evidence="1">Nucleus</location>
    </subcellularLocation>
</comment>
<keyword evidence="4" id="KW-0539">Nucleus</keyword>
<comment type="caution">
    <text evidence="7">The sequence shown here is derived from an EMBL/GenBank/DDBJ whole genome shotgun (WGS) entry which is preliminary data.</text>
</comment>
<evidence type="ECO:0000256" key="5">
    <source>
        <dbReference type="SAM" id="MobiDB-lite"/>
    </source>
</evidence>
<dbReference type="InterPro" id="IPR000014">
    <property type="entry name" value="PAS"/>
</dbReference>
<evidence type="ECO:0000256" key="4">
    <source>
        <dbReference type="ARBA" id="ARBA00023242"/>
    </source>
</evidence>
<feature type="domain" description="PAS" evidence="6">
    <location>
        <begin position="11"/>
        <end position="77"/>
    </location>
</feature>
<feature type="region of interest" description="Disordered" evidence="5">
    <location>
        <begin position="84"/>
        <end position="321"/>
    </location>
</feature>
<dbReference type="GO" id="GO:0005634">
    <property type="term" value="C:nucleus"/>
    <property type="evidence" value="ECO:0007669"/>
    <property type="project" value="UniProtKB-SubCell"/>
</dbReference>
<feature type="region of interest" description="Disordered" evidence="5">
    <location>
        <begin position="338"/>
        <end position="456"/>
    </location>
</feature>
<dbReference type="InterPro" id="IPR035965">
    <property type="entry name" value="PAS-like_dom_sf"/>
</dbReference>
<feature type="compositionally biased region" description="Basic and acidic residues" evidence="5">
    <location>
        <begin position="108"/>
        <end position="120"/>
    </location>
</feature>
<evidence type="ECO:0000259" key="6">
    <source>
        <dbReference type="SMART" id="SM00091"/>
    </source>
</evidence>
<reference evidence="7" key="1">
    <citation type="submission" date="2022-07" db="EMBL/GenBank/DDBJ databases">
        <title>Chromosome-level genome of Muraenolepis orangiensis.</title>
        <authorList>
            <person name="Kim J."/>
        </authorList>
    </citation>
    <scope>NUCLEOTIDE SEQUENCE</scope>
    <source>
        <strain evidence="7">KU_S4_2022</strain>
        <tissue evidence="7">Muscle</tissue>
    </source>
</reference>
<dbReference type="GO" id="GO:0000977">
    <property type="term" value="F:RNA polymerase II transcription regulatory region sequence-specific DNA binding"/>
    <property type="evidence" value="ECO:0007669"/>
    <property type="project" value="TreeGrafter"/>
</dbReference>
<dbReference type="GO" id="GO:0000981">
    <property type="term" value="F:DNA-binding transcription factor activity, RNA polymerase II-specific"/>
    <property type="evidence" value="ECO:0007669"/>
    <property type="project" value="TreeGrafter"/>
</dbReference>
<dbReference type="CDD" id="cd00130">
    <property type="entry name" value="PAS"/>
    <property type="match status" value="1"/>
</dbReference>
<keyword evidence="3" id="KW-0804">Transcription</keyword>
<name>A0A9Q0IWA0_9TELE</name>
<evidence type="ECO:0000256" key="1">
    <source>
        <dbReference type="ARBA" id="ARBA00004123"/>
    </source>
</evidence>
<organism evidence="7 8">
    <name type="scientific">Muraenolepis orangiensis</name>
    <name type="common">Patagonian moray cod</name>
    <dbReference type="NCBI Taxonomy" id="630683"/>
    <lineage>
        <taxon>Eukaryota</taxon>
        <taxon>Metazoa</taxon>
        <taxon>Chordata</taxon>
        <taxon>Craniata</taxon>
        <taxon>Vertebrata</taxon>
        <taxon>Euteleostomi</taxon>
        <taxon>Actinopterygii</taxon>
        <taxon>Neopterygii</taxon>
        <taxon>Teleostei</taxon>
        <taxon>Neoteleostei</taxon>
        <taxon>Acanthomorphata</taxon>
        <taxon>Zeiogadaria</taxon>
        <taxon>Gadariae</taxon>
        <taxon>Gadiformes</taxon>
        <taxon>Muraenolepidoidei</taxon>
        <taxon>Muraenolepididae</taxon>
        <taxon>Muraenolepis</taxon>
    </lineage>
</organism>
<dbReference type="SUPFAM" id="SSF55785">
    <property type="entry name" value="PYP-like sensor domain (PAS domain)"/>
    <property type="match status" value="1"/>
</dbReference>
<dbReference type="PANTHER" id="PTHR23043">
    <property type="entry name" value="HYPOXIA-INDUCIBLE FACTOR 1 ALPHA"/>
    <property type="match status" value="1"/>
</dbReference>
<dbReference type="OrthoDB" id="6021714at2759"/>
<dbReference type="EMBL" id="JANIIK010000035">
    <property type="protein sequence ID" value="KAJ3613449.1"/>
    <property type="molecule type" value="Genomic_DNA"/>
</dbReference>
<sequence length="608" mass="64039">MVVVAHALPPPTINEVRIDCQMFVTRVNMDLNIVYCENRISDYMDLTPADIVGRRCYQMIHAEDVDHIRHCHLDRDQREFRDVPVDLSQLPDLKTRTSETSETSDSESEAKDVSDNDHPRSGGKPAGQSETADRSKRQQQIGQSQLPPVAQEVRGQEDGDSCSHAESQESDDSLEASDGEPEEEQEEEGRGGGAAGGGGGARLAAMEAMDGLLGAGLRIKVERHPTRSSSSEEEEEDEEEEERSVKDGEEAGGLTSPGVELLKKRKRRRKQKWDRTRGRRPRLSAPVAHGDGAPSAEEEEQPVATPSSSFLLSSSCSSSAPPAAVLKIKTEMSEPINFDNDSSIWNFPPNREVGRHQEPFSIPPPGPFPSPADSLLSPPGPFPSPADSLLSPPAPEVGEAGRKPPHDAASAPSRGGAPSGSSSSSSDPLSPPLSSSSPRDKQQATPTGSSSSSSSSLLYSGELEALQRLQAGSVVLPLVQRVSGASPGPAGSAPSRVYTAGTIRYAPADAGLAPGGALLPNASFGLDPKGPVELLYRHVHRLNMTAAAAAASVGGAFGGGASPEADGGGARLPLTTNVFAAGEGLFSTLPFPVYSNGIHSSAQERKDD</sequence>
<evidence type="ECO:0000256" key="2">
    <source>
        <dbReference type="ARBA" id="ARBA00023015"/>
    </source>
</evidence>
<evidence type="ECO:0000313" key="7">
    <source>
        <dbReference type="EMBL" id="KAJ3613449.1"/>
    </source>
</evidence>
<feature type="compositionally biased region" description="Acidic residues" evidence="5">
    <location>
        <begin position="231"/>
        <end position="242"/>
    </location>
</feature>
<evidence type="ECO:0000313" key="8">
    <source>
        <dbReference type="Proteomes" id="UP001148018"/>
    </source>
</evidence>
<protein>
    <recommendedName>
        <fullName evidence="6">PAS domain-containing protein</fullName>
    </recommendedName>
</protein>
<gene>
    <name evidence="7" type="ORF">NHX12_019698</name>
</gene>
<dbReference type="PANTHER" id="PTHR23043:SF30">
    <property type="entry name" value="NEURONAL PAS DOMAIN-CONTAINING PROTEIN 3"/>
    <property type="match status" value="1"/>
</dbReference>
<proteinExistence type="predicted"/>
<dbReference type="AlphaFoldDB" id="A0A9Q0IWA0"/>
<keyword evidence="2" id="KW-0805">Transcription regulation</keyword>
<feature type="compositionally biased region" description="Basic and acidic residues" evidence="5">
    <location>
        <begin position="154"/>
        <end position="167"/>
    </location>
</feature>
<accession>A0A9Q0IWA0</accession>
<dbReference type="Proteomes" id="UP001148018">
    <property type="component" value="Unassembled WGS sequence"/>
</dbReference>
<evidence type="ECO:0000256" key="3">
    <source>
        <dbReference type="ARBA" id="ARBA00023163"/>
    </source>
</evidence>
<keyword evidence="8" id="KW-1185">Reference proteome</keyword>
<dbReference type="Gene3D" id="3.30.450.20">
    <property type="entry name" value="PAS domain"/>
    <property type="match status" value="1"/>
</dbReference>
<feature type="compositionally biased region" description="Low complexity" evidence="5">
    <location>
        <begin position="306"/>
        <end position="321"/>
    </location>
</feature>
<feature type="compositionally biased region" description="Low complexity" evidence="5">
    <location>
        <begin position="407"/>
        <end position="437"/>
    </location>
</feature>
<feature type="compositionally biased region" description="Basic residues" evidence="5">
    <location>
        <begin position="263"/>
        <end position="282"/>
    </location>
</feature>